<dbReference type="EMBL" id="JAPFCC010000001">
    <property type="protein sequence ID" value="MCW7555670.1"/>
    <property type="molecule type" value="Genomic_DNA"/>
</dbReference>
<keyword evidence="1" id="KW-0238">DNA-binding</keyword>
<reference evidence="1 2" key="1">
    <citation type="submission" date="2022-10" db="EMBL/GenBank/DDBJ databases">
        <title>High-quality genome sequences of two octocoral-associated bacteria, Endozoicomonas euniceicola EF212 and Endozoicomonas gorgoniicola PS125.</title>
        <authorList>
            <person name="Chiou Y.-J."/>
            <person name="Chen Y.-H."/>
        </authorList>
    </citation>
    <scope>NUCLEOTIDE SEQUENCE [LARGE SCALE GENOMIC DNA]</scope>
    <source>
        <strain evidence="1 2">PS125</strain>
    </source>
</reference>
<dbReference type="RefSeq" id="WP_262565429.1">
    <property type="nucleotide sequence ID" value="NZ_JAPFCC010000001.1"/>
</dbReference>
<protein>
    <submittedName>
        <fullName evidence="1">DNA-binding protein</fullName>
    </submittedName>
</protein>
<accession>A0ABT3N214</accession>
<dbReference type="GO" id="GO:0003677">
    <property type="term" value="F:DNA binding"/>
    <property type="evidence" value="ECO:0007669"/>
    <property type="project" value="UniProtKB-KW"/>
</dbReference>
<keyword evidence="2" id="KW-1185">Reference proteome</keyword>
<gene>
    <name evidence="1" type="ORF">NX722_24190</name>
</gene>
<sequence>MNVYEFTLRFSIQGCKRQVDDIVESLGEAGCTDALIGLGHPGRIAMMFARESDQAVSAICSAMNDVKNAVPEAVLIEASPDLVGLTDTAELLGFSRQNMRKLMTGNPDTFPIPVYDGKRGLWHLESLLAWLEQQKHYDIDHSLVEVAKANRNLNQATASYCSDPEQVATFSALLANY</sequence>
<evidence type="ECO:0000313" key="1">
    <source>
        <dbReference type="EMBL" id="MCW7555670.1"/>
    </source>
</evidence>
<comment type="caution">
    <text evidence="1">The sequence shown here is derived from an EMBL/GenBank/DDBJ whole genome shotgun (WGS) entry which is preliminary data.</text>
</comment>
<evidence type="ECO:0000313" key="2">
    <source>
        <dbReference type="Proteomes" id="UP001209854"/>
    </source>
</evidence>
<organism evidence="1 2">
    <name type="scientific">Endozoicomonas gorgoniicola</name>
    <dbReference type="NCBI Taxonomy" id="1234144"/>
    <lineage>
        <taxon>Bacteria</taxon>
        <taxon>Pseudomonadati</taxon>
        <taxon>Pseudomonadota</taxon>
        <taxon>Gammaproteobacteria</taxon>
        <taxon>Oceanospirillales</taxon>
        <taxon>Endozoicomonadaceae</taxon>
        <taxon>Endozoicomonas</taxon>
    </lineage>
</organism>
<name>A0ABT3N214_9GAMM</name>
<dbReference type="Proteomes" id="UP001209854">
    <property type="component" value="Unassembled WGS sequence"/>
</dbReference>
<proteinExistence type="predicted"/>